<sequence length="129" mass="14774">MIMLNKSLLLQTDLLINRVSQYYLSEASTIILQTNGKLLILFLSTSFNRLNDFCFDCFWDVWLLVCLLLILTNSSPLASKGKVHHLIYLPSQLCWILRSETTRNQCSIIQKINGPQGFFIIWSTPAGFS</sequence>
<organism evidence="1">
    <name type="scientific">Spongospora subterranea</name>
    <dbReference type="NCBI Taxonomy" id="70186"/>
    <lineage>
        <taxon>Eukaryota</taxon>
        <taxon>Sar</taxon>
        <taxon>Rhizaria</taxon>
        <taxon>Endomyxa</taxon>
        <taxon>Phytomyxea</taxon>
        <taxon>Plasmodiophorida</taxon>
        <taxon>Plasmodiophoridae</taxon>
        <taxon>Spongospora</taxon>
    </lineage>
</organism>
<evidence type="ECO:0000313" key="1">
    <source>
        <dbReference type="EMBL" id="CRZ02134.1"/>
    </source>
</evidence>
<dbReference type="AlphaFoldDB" id="A0A0H5R2L9"/>
<reference evidence="1" key="1">
    <citation type="submission" date="2015-04" db="EMBL/GenBank/DDBJ databases">
        <title>The genome sequence of the plant pathogenic Rhizarian Plasmodiophora brassicae reveals insights in its biotrophic life cycle and the origin of chitin synthesis.</title>
        <authorList>
            <person name="Schwelm A."/>
            <person name="Fogelqvist J."/>
            <person name="Knaust A."/>
            <person name="Julke S."/>
            <person name="Lilja T."/>
            <person name="Dhandapani V."/>
            <person name="Bonilla-Rosso G."/>
            <person name="Karlsson M."/>
            <person name="Shevchenko A."/>
            <person name="Choi S.R."/>
            <person name="Kim H.G."/>
            <person name="Park J.Y."/>
            <person name="Lim Y.P."/>
            <person name="Ludwig-Muller J."/>
            <person name="Dixelius C."/>
        </authorList>
    </citation>
    <scope>NUCLEOTIDE SEQUENCE</scope>
    <source>
        <tissue evidence="1">Potato root galls</tissue>
    </source>
</reference>
<protein>
    <submittedName>
        <fullName evidence="1">Uncharacterized protein</fullName>
    </submittedName>
</protein>
<accession>A0A0H5R2L9</accession>
<name>A0A0H5R2L9_9EUKA</name>
<proteinExistence type="predicted"/>
<dbReference type="EMBL" id="HACM01001692">
    <property type="protein sequence ID" value="CRZ02134.1"/>
    <property type="molecule type" value="Transcribed_RNA"/>
</dbReference>